<dbReference type="PROSITE" id="PS50994">
    <property type="entry name" value="INTEGRASE"/>
    <property type="match status" value="1"/>
</dbReference>
<evidence type="ECO:0000313" key="5">
    <source>
        <dbReference type="WBParaSite" id="PSAMB.scaffold4642size13990.g24834.t1"/>
    </source>
</evidence>
<dbReference type="FunFam" id="1.10.340.70:FF:000004">
    <property type="entry name" value="Retrovirus-related Pol polyprotein from transposon 297-like Protein"/>
    <property type="match status" value="1"/>
</dbReference>
<evidence type="ECO:0000256" key="1">
    <source>
        <dbReference type="ARBA" id="ARBA00012493"/>
    </source>
</evidence>
<dbReference type="InterPro" id="IPR041588">
    <property type="entry name" value="Integrase_H2C2"/>
</dbReference>
<organism evidence="4 5">
    <name type="scientific">Plectus sambesii</name>
    <dbReference type="NCBI Taxonomy" id="2011161"/>
    <lineage>
        <taxon>Eukaryota</taxon>
        <taxon>Metazoa</taxon>
        <taxon>Ecdysozoa</taxon>
        <taxon>Nematoda</taxon>
        <taxon>Chromadorea</taxon>
        <taxon>Plectida</taxon>
        <taxon>Plectina</taxon>
        <taxon>Plectoidea</taxon>
        <taxon>Plectidae</taxon>
        <taxon>Plectus</taxon>
    </lineage>
</organism>
<evidence type="ECO:0000256" key="2">
    <source>
        <dbReference type="SAM" id="MobiDB-lite"/>
    </source>
</evidence>
<feature type="compositionally biased region" description="Polar residues" evidence="2">
    <location>
        <begin position="410"/>
        <end position="422"/>
    </location>
</feature>
<dbReference type="GO" id="GO:0003676">
    <property type="term" value="F:nucleic acid binding"/>
    <property type="evidence" value="ECO:0007669"/>
    <property type="project" value="InterPro"/>
</dbReference>
<accession>A0A914WRL3</accession>
<proteinExistence type="predicted"/>
<dbReference type="GO" id="GO:0003964">
    <property type="term" value="F:RNA-directed DNA polymerase activity"/>
    <property type="evidence" value="ECO:0007669"/>
    <property type="project" value="UniProtKB-EC"/>
</dbReference>
<dbReference type="Pfam" id="PF17921">
    <property type="entry name" value="Integrase_H2C2"/>
    <property type="match status" value="1"/>
</dbReference>
<dbReference type="InterPro" id="IPR001584">
    <property type="entry name" value="Integrase_cat-core"/>
</dbReference>
<dbReference type="Gene3D" id="3.30.420.10">
    <property type="entry name" value="Ribonuclease H-like superfamily/Ribonuclease H"/>
    <property type="match status" value="1"/>
</dbReference>
<dbReference type="EC" id="2.7.7.49" evidence="1"/>
<evidence type="ECO:0000259" key="3">
    <source>
        <dbReference type="PROSITE" id="PS50994"/>
    </source>
</evidence>
<name>A0A914WRL3_9BILA</name>
<dbReference type="AlphaFoldDB" id="A0A914WRL3"/>
<dbReference type="WBParaSite" id="PSAMB.scaffold4642size13990.g24834.t1">
    <property type="protein sequence ID" value="PSAMB.scaffold4642size13990.g24834.t1"/>
    <property type="gene ID" value="PSAMB.scaffold4642size13990.g24834"/>
</dbReference>
<dbReference type="Gene3D" id="1.10.340.70">
    <property type="match status" value="1"/>
</dbReference>
<dbReference type="PANTHER" id="PTHR37984">
    <property type="entry name" value="PROTEIN CBG26694"/>
    <property type="match status" value="1"/>
</dbReference>
<dbReference type="PANTHER" id="PTHR37984:SF5">
    <property type="entry name" value="PROTEIN NYNRIN-LIKE"/>
    <property type="match status" value="1"/>
</dbReference>
<keyword evidence="4" id="KW-1185">Reference proteome</keyword>
<dbReference type="InterPro" id="IPR036397">
    <property type="entry name" value="RNaseH_sf"/>
</dbReference>
<dbReference type="InterPro" id="IPR050951">
    <property type="entry name" value="Retrovirus_Pol_polyprotein"/>
</dbReference>
<dbReference type="GO" id="GO:0015074">
    <property type="term" value="P:DNA integration"/>
    <property type="evidence" value="ECO:0007669"/>
    <property type="project" value="InterPro"/>
</dbReference>
<evidence type="ECO:0000313" key="4">
    <source>
        <dbReference type="Proteomes" id="UP000887566"/>
    </source>
</evidence>
<feature type="domain" description="Integrase catalytic" evidence="3">
    <location>
        <begin position="91"/>
        <end position="249"/>
    </location>
</feature>
<protein>
    <recommendedName>
        <fullName evidence="1">RNA-directed DNA polymerase</fullName>
        <ecNumber evidence="1">2.7.7.49</ecNumber>
    </recommendedName>
</protein>
<feature type="compositionally biased region" description="Basic and acidic residues" evidence="2">
    <location>
        <begin position="358"/>
        <end position="368"/>
    </location>
</feature>
<dbReference type="Pfam" id="PF00665">
    <property type="entry name" value="rve"/>
    <property type="match status" value="1"/>
</dbReference>
<dbReference type="SUPFAM" id="SSF53098">
    <property type="entry name" value="Ribonuclease H-like"/>
    <property type="match status" value="1"/>
</dbReference>
<reference evidence="5" key="1">
    <citation type="submission" date="2022-11" db="UniProtKB">
        <authorList>
            <consortium name="WormBaseParasite"/>
        </authorList>
    </citation>
    <scope>IDENTIFICATION</scope>
</reference>
<sequence length="436" mass="50187">MPYFRIRHQLSIVNNSLLWGLRSIIPESLRPHALQRLHKTHPGQVAMKRIARKHFWWPYLDTDIANIVAKCESCSKVQHDTAKVPLQPWPAAERPWQRVHIDFAGPFMERMWLIIVDAHSKWLEVIQMKVGKTTTGHVTVELLNLFSWFGIVEELVSDNGRQFVSDNFERFCTDLGVKDTLTPPYHPQSNGQAERFVLTFKDAKKKGEDDDGGGTVAKRVRLLRFLQRYRQTPHPSTGHAPAELFLKRSPRSQWDMLYPTALANLKKKRLDMKTYFDKKTKGKELSIGSQVVIRAYHSKDKWVKGVIVERQGAVKWLVKVDDYNKPWARHSNQIRRVPTENDVSPDIELEVLGASPRIDNDVNGHVEDRENDDTFISLNNDETDASSYVADDGPSREHSMPPAPPVEPSVSDSPQEPQQPLCRSTRERRPPKFYKP</sequence>
<feature type="region of interest" description="Disordered" evidence="2">
    <location>
        <begin position="355"/>
        <end position="436"/>
    </location>
</feature>
<dbReference type="Proteomes" id="UP000887566">
    <property type="component" value="Unplaced"/>
</dbReference>
<dbReference type="InterPro" id="IPR012337">
    <property type="entry name" value="RNaseH-like_sf"/>
</dbReference>